<dbReference type="EMBL" id="CP051140">
    <property type="protein sequence ID" value="QIW97802.1"/>
    <property type="molecule type" value="Genomic_DNA"/>
</dbReference>
<accession>A0A6H0XSV8</accession>
<gene>
    <name evidence="1" type="ORF">AMS68_003320</name>
</gene>
<dbReference type="OrthoDB" id="4851849at2759"/>
<sequence length="116" mass="12665">MDAYNAARCRTMEYATLLWSLQEIPEDPSEGPTLPDNPKRVLTFEREKQLADDLAFLASSSDDPNQIKAVCVEENTADEMIVKIASNSPDADMTAGFTELFSIMETVGDPGLCSSA</sequence>
<name>A0A6H0XSV8_9PEZI</name>
<organism evidence="1 2">
    <name type="scientific">Peltaster fructicola</name>
    <dbReference type="NCBI Taxonomy" id="286661"/>
    <lineage>
        <taxon>Eukaryota</taxon>
        <taxon>Fungi</taxon>
        <taxon>Dikarya</taxon>
        <taxon>Ascomycota</taxon>
        <taxon>Pezizomycotina</taxon>
        <taxon>Dothideomycetes</taxon>
        <taxon>Dothideomycetes incertae sedis</taxon>
        <taxon>Peltaster</taxon>
    </lineage>
</organism>
<evidence type="ECO:0000313" key="2">
    <source>
        <dbReference type="Proteomes" id="UP000503462"/>
    </source>
</evidence>
<evidence type="ECO:0000313" key="1">
    <source>
        <dbReference type="EMBL" id="QIW97802.1"/>
    </source>
</evidence>
<reference evidence="1 2" key="1">
    <citation type="journal article" date="2016" name="Sci. Rep.">
        <title>Peltaster fructicola genome reveals evolution from an invasive phytopathogen to an ectophytic parasite.</title>
        <authorList>
            <person name="Xu C."/>
            <person name="Chen H."/>
            <person name="Gleason M.L."/>
            <person name="Xu J.R."/>
            <person name="Liu H."/>
            <person name="Zhang R."/>
            <person name="Sun G."/>
        </authorList>
    </citation>
    <scope>NUCLEOTIDE SEQUENCE [LARGE SCALE GENOMIC DNA]</scope>
    <source>
        <strain evidence="1 2">LNHT1506</strain>
    </source>
</reference>
<keyword evidence="2" id="KW-1185">Reference proteome</keyword>
<dbReference type="Proteomes" id="UP000503462">
    <property type="component" value="Chromosome 2"/>
</dbReference>
<proteinExistence type="predicted"/>
<protein>
    <submittedName>
        <fullName evidence="1">Uncharacterized protein</fullName>
    </submittedName>
</protein>
<dbReference type="AlphaFoldDB" id="A0A6H0XSV8"/>